<feature type="compositionally biased region" description="Low complexity" evidence="2">
    <location>
        <begin position="792"/>
        <end position="805"/>
    </location>
</feature>
<dbReference type="GO" id="GO:0003729">
    <property type="term" value="F:mRNA binding"/>
    <property type="evidence" value="ECO:0007669"/>
    <property type="project" value="TreeGrafter"/>
</dbReference>
<feature type="compositionally biased region" description="Polar residues" evidence="2">
    <location>
        <begin position="594"/>
        <end position="611"/>
    </location>
</feature>
<reference evidence="4" key="2">
    <citation type="submission" date="2022-10" db="EMBL/GenBank/DDBJ databases">
        <authorList>
            <consortium name="ENA_rothamsted_submissions"/>
            <consortium name="culmorum"/>
            <person name="King R."/>
        </authorList>
    </citation>
    <scope>NUCLEOTIDE SEQUENCE</scope>
</reference>
<dbReference type="InterPro" id="IPR009818">
    <property type="entry name" value="PAM2_motif"/>
</dbReference>
<dbReference type="PANTHER" id="PTHR12854:SF7">
    <property type="entry name" value="ATAXIN-2 HOMOLOG"/>
    <property type="match status" value="1"/>
</dbReference>
<evidence type="ECO:0000256" key="1">
    <source>
        <dbReference type="ARBA" id="ARBA00007503"/>
    </source>
</evidence>
<protein>
    <recommendedName>
        <fullName evidence="3">LsmAD domain-containing protein</fullName>
    </recommendedName>
</protein>
<feature type="compositionally biased region" description="Pro residues" evidence="2">
    <location>
        <begin position="324"/>
        <end position="341"/>
    </location>
</feature>
<dbReference type="OrthoDB" id="2275718at2759"/>
<feature type="domain" description="LsmAD" evidence="3">
    <location>
        <begin position="176"/>
        <end position="242"/>
    </location>
</feature>
<sequence length="805" mass="89184">MNNKRKNRGGSVRTQRPPRSVVPEGVYNNAHFMHASTAQVGNIVRITTASGVVWEGVFKTFSSLFDVVLEVAAKVENPESPNSQIKADTCVDKLIFKACDILTMVAQDVDLEYPTRDTFQTDTAISAKLNGNSKLEERELEPWDASGMNGTDLPLELDQANGWDANDMFRKNEQEYGVQSTFDHSLRGYTVPLQANDSADYKEAEAKANLIANEIENQPSHKARLDLENGDEESAFAAVVRPHQESNTNGKYIPPAKRKNQNSGKLVRSTPPPSQNSSSPNTPSPKETRPPVNYPVHPVPHQNNIIVQQAPQPHLHNANAVPVHSPPVAAPPQQHPLPPPGHVQHHAVPPGHVQQQHAVPPGHAQPLPGPPNHGPQLPVASTHGQQLQGPPNHGRPHSHTPPHQYQAAPPVPPRQQPVPPPQQQQQQQLLPHVVKPQINGEAKPAMPRQQRNIERNVYQNQNQQQQYQQPELKQDIQNHQPRHRDETMKDLHQFSQDFKLTSMPNEQGPPQAQMQVPPPVVEQVQHQQVQQVQQMPPPNKPPQQQQQSPPQPQQAISPQQENIEKVTNTLKKSTLNPNAKEFVLNPAAKPFQPRSPSTPASRPHTPQTPSHSPYIPASMGGSGQQQMPVMMPVHYVMTSQPQYQPPPQGTRIKRLPMRTDMASQMQVAAATGQPLLAPAPIQPFLYPPAMNPPYQQMHAAVRMYDPSPQLQYLPPNAHPAQAPSPAHHQPYQPGQPQQQQAGGPPPQGPPQAHHHQFPLVYPIMQAQPHLMQQVQYLQQPPSHQHGMPVLVHQHPGQGNPHGPNP</sequence>
<feature type="compositionally biased region" description="Low complexity" evidence="2">
    <location>
        <begin position="508"/>
        <end position="534"/>
    </location>
</feature>
<proteinExistence type="inferred from homology"/>
<feature type="region of interest" description="Disordered" evidence="2">
    <location>
        <begin position="460"/>
        <end position="486"/>
    </location>
</feature>
<dbReference type="AlphaFoldDB" id="A0A9N9SA82"/>
<dbReference type="Proteomes" id="UP001153737">
    <property type="component" value="Chromosome 11"/>
</dbReference>
<feature type="compositionally biased region" description="Low complexity" evidence="2">
    <location>
        <begin position="460"/>
        <end position="469"/>
    </location>
</feature>
<dbReference type="PANTHER" id="PTHR12854">
    <property type="entry name" value="ATAXIN 2-RELATED"/>
    <property type="match status" value="1"/>
</dbReference>
<dbReference type="SMART" id="SM01272">
    <property type="entry name" value="LsmAD"/>
    <property type="match status" value="1"/>
</dbReference>
<dbReference type="GO" id="GO:0010494">
    <property type="term" value="C:cytoplasmic stress granule"/>
    <property type="evidence" value="ECO:0007669"/>
    <property type="project" value="TreeGrafter"/>
</dbReference>
<dbReference type="GO" id="GO:0034063">
    <property type="term" value="P:stress granule assembly"/>
    <property type="evidence" value="ECO:0007669"/>
    <property type="project" value="TreeGrafter"/>
</dbReference>
<feature type="region of interest" description="Disordered" evidence="2">
    <location>
        <begin position="500"/>
        <end position="559"/>
    </location>
</feature>
<dbReference type="Pfam" id="PF14438">
    <property type="entry name" value="SM-ATX"/>
    <property type="match status" value="1"/>
</dbReference>
<feature type="region of interest" description="Disordered" evidence="2">
    <location>
        <begin position="586"/>
        <end position="625"/>
    </location>
</feature>
<feature type="region of interest" description="Disordered" evidence="2">
    <location>
        <begin position="707"/>
        <end position="754"/>
    </location>
</feature>
<keyword evidence="5" id="KW-1185">Reference proteome</keyword>
<dbReference type="EMBL" id="OU896717">
    <property type="protein sequence ID" value="CAG9814853.1"/>
    <property type="molecule type" value="Genomic_DNA"/>
</dbReference>
<evidence type="ECO:0000313" key="5">
    <source>
        <dbReference type="Proteomes" id="UP001153737"/>
    </source>
</evidence>
<feature type="region of interest" description="Disordered" evidence="2">
    <location>
        <begin position="238"/>
        <end position="299"/>
    </location>
</feature>
<dbReference type="InterPro" id="IPR025852">
    <property type="entry name" value="SM_dom_ATX"/>
</dbReference>
<comment type="similarity">
    <text evidence="1">Belongs to the ataxin-2 family.</text>
</comment>
<feature type="compositionally biased region" description="Low complexity" evidence="2">
    <location>
        <begin position="714"/>
        <end position="742"/>
    </location>
</feature>
<reference evidence="4" key="1">
    <citation type="submission" date="2022-01" db="EMBL/GenBank/DDBJ databases">
        <authorList>
            <person name="King R."/>
        </authorList>
    </citation>
    <scope>NUCLEOTIDE SEQUENCE</scope>
</reference>
<feature type="compositionally biased region" description="Low complexity" evidence="2">
    <location>
        <begin position="542"/>
        <end position="559"/>
    </location>
</feature>
<dbReference type="Pfam" id="PF07145">
    <property type="entry name" value="PAM2"/>
    <property type="match status" value="1"/>
</dbReference>
<accession>A0A9N9SA82</accession>
<dbReference type="InterPro" id="IPR045117">
    <property type="entry name" value="ATXN2-like"/>
</dbReference>
<feature type="compositionally biased region" description="Pro residues" evidence="2">
    <location>
        <begin position="409"/>
        <end position="422"/>
    </location>
</feature>
<evidence type="ECO:0000259" key="3">
    <source>
        <dbReference type="SMART" id="SM01272"/>
    </source>
</evidence>
<feature type="region of interest" description="Disordered" evidence="2">
    <location>
        <begin position="781"/>
        <end position="805"/>
    </location>
</feature>
<evidence type="ECO:0000313" key="4">
    <source>
        <dbReference type="EMBL" id="CAG9814853.1"/>
    </source>
</evidence>
<evidence type="ECO:0000256" key="2">
    <source>
        <dbReference type="SAM" id="MobiDB-lite"/>
    </source>
</evidence>
<gene>
    <name evidence="4" type="ORF">PHAECO_LOCUS2351</name>
</gene>
<feature type="region of interest" description="Disordered" evidence="2">
    <location>
        <begin position="1"/>
        <end position="20"/>
    </location>
</feature>
<dbReference type="Pfam" id="PF06741">
    <property type="entry name" value="LsmAD"/>
    <property type="match status" value="1"/>
</dbReference>
<organism evidence="4 5">
    <name type="scientific">Phaedon cochleariae</name>
    <name type="common">Mustard beetle</name>
    <dbReference type="NCBI Taxonomy" id="80249"/>
    <lineage>
        <taxon>Eukaryota</taxon>
        <taxon>Metazoa</taxon>
        <taxon>Ecdysozoa</taxon>
        <taxon>Arthropoda</taxon>
        <taxon>Hexapoda</taxon>
        <taxon>Insecta</taxon>
        <taxon>Pterygota</taxon>
        <taxon>Neoptera</taxon>
        <taxon>Endopterygota</taxon>
        <taxon>Coleoptera</taxon>
        <taxon>Polyphaga</taxon>
        <taxon>Cucujiformia</taxon>
        <taxon>Chrysomeloidea</taxon>
        <taxon>Chrysomelidae</taxon>
        <taxon>Chrysomelinae</taxon>
        <taxon>Chrysomelini</taxon>
        <taxon>Phaedon</taxon>
    </lineage>
</organism>
<feature type="compositionally biased region" description="Low complexity" evidence="2">
    <location>
        <begin position="275"/>
        <end position="299"/>
    </location>
</feature>
<name>A0A9N9SA82_PHACE</name>
<dbReference type="InterPro" id="IPR009604">
    <property type="entry name" value="LsmAD_domain"/>
</dbReference>
<feature type="region of interest" description="Disordered" evidence="2">
    <location>
        <begin position="317"/>
        <end position="429"/>
    </location>
</feature>